<dbReference type="InParanoid" id="Q6BQ79"/>
<keyword evidence="3" id="KW-0813">Transport</keyword>
<dbReference type="EMBL" id="CR382137">
    <property type="protein sequence ID" value="CAG87872.2"/>
    <property type="molecule type" value="Genomic_DNA"/>
</dbReference>
<evidence type="ECO:0000256" key="1">
    <source>
        <dbReference type="ARBA" id="ARBA00004651"/>
    </source>
</evidence>
<organism evidence="8 9">
    <name type="scientific">Debaryomyces hansenii (strain ATCC 36239 / CBS 767 / BCRC 21394 / JCM 1990 / NBRC 0083 / IGC 2968)</name>
    <name type="common">Yeast</name>
    <name type="synonym">Torulaspora hansenii</name>
    <dbReference type="NCBI Taxonomy" id="284592"/>
    <lineage>
        <taxon>Eukaryota</taxon>
        <taxon>Fungi</taxon>
        <taxon>Dikarya</taxon>
        <taxon>Ascomycota</taxon>
        <taxon>Saccharomycotina</taxon>
        <taxon>Pichiomycetes</taxon>
        <taxon>Debaryomycetaceae</taxon>
        <taxon>Debaryomyces</taxon>
    </lineage>
</organism>
<evidence type="ECO:0000256" key="6">
    <source>
        <dbReference type="ARBA" id="ARBA00022989"/>
    </source>
</evidence>
<proteinExistence type="inferred from homology"/>
<dbReference type="Proteomes" id="UP000000599">
    <property type="component" value="Chromosome E"/>
</dbReference>
<dbReference type="GeneID" id="2901959"/>
<dbReference type="RefSeq" id="XP_459641.2">
    <property type="nucleotide sequence ID" value="XM_459641.1"/>
</dbReference>
<dbReference type="VEuPathDB" id="FungiDB:DEHA2E07590g"/>
<dbReference type="Pfam" id="PF03595">
    <property type="entry name" value="SLAC1"/>
    <property type="match status" value="1"/>
</dbReference>
<dbReference type="InterPro" id="IPR051629">
    <property type="entry name" value="Sulfite_efflux_TDT"/>
</dbReference>
<dbReference type="KEGG" id="dha:DEHA2E07590g"/>
<dbReference type="eggNOG" id="ENOG502QT02">
    <property type="taxonomic scope" value="Eukaryota"/>
</dbReference>
<evidence type="ECO:0000256" key="2">
    <source>
        <dbReference type="ARBA" id="ARBA00008566"/>
    </source>
</evidence>
<comment type="subcellular location">
    <subcellularLocation>
        <location evidence="1">Cell membrane</location>
        <topology evidence="1">Multi-pass membrane protein</topology>
    </subcellularLocation>
</comment>
<sequence length="455" mass="50383">MSSNSTVNSNTALKLEPQSTGCGDRTDTSAIRRLGHAIEHKLIKGFTPAYFVTVMGTGVSSGILYRFPYPARWLEICGYIMFGIGVIFLLSAFVCFVVSMLRYPQKFKAYHNDPAIAPYMGCLPMGYNTLVNFLYYITGTGWIIGILVLWWISVVLSLYTACVVFYTAFLAKRRSGANYLDPKELHATLLLPIVTLTVAASSGNAFALDLPSVDFQVTTMIVSYILWSNAISLAVIIISVYYWKLFVYKIPPTNIVFTSFLPIGVLGQGAFCIILFGNNVYTLIVKHHDTLLSSHYLHFPKELDLSSVATLGIGISVGQAVLIITAMVCLFLISFGYFSTYIAVISCISKTSPFTKNYNIECAYNPTSSNRIKKLLTGFIAFNRTYWAMTFPLGTMVLSNNELSKSFGGLRAFRVIATIYAVALLIITIGCICGVIYKIVCFAKYTLYGTCYEKI</sequence>
<evidence type="ECO:0000256" key="7">
    <source>
        <dbReference type="ARBA" id="ARBA00023136"/>
    </source>
</evidence>
<keyword evidence="5" id="KW-0812">Transmembrane</keyword>
<dbReference type="FunCoup" id="Q6BQ79">
    <property type="interactions" value="47"/>
</dbReference>
<dbReference type="InterPro" id="IPR038665">
    <property type="entry name" value="Voltage-dep_anion_channel_sf"/>
</dbReference>
<name>Q6BQ79_DEBHA</name>
<keyword evidence="4" id="KW-1003">Cell membrane</keyword>
<keyword evidence="9" id="KW-1185">Reference proteome</keyword>
<dbReference type="GO" id="GO:0000319">
    <property type="term" value="F:sulfite transmembrane transporter activity"/>
    <property type="evidence" value="ECO:0007669"/>
    <property type="project" value="TreeGrafter"/>
</dbReference>
<dbReference type="OMA" id="FLATCPM"/>
<gene>
    <name evidence="8" type="ordered locus">DEHA2E07590g</name>
</gene>
<evidence type="ECO:0000313" key="9">
    <source>
        <dbReference type="Proteomes" id="UP000000599"/>
    </source>
</evidence>
<dbReference type="OrthoDB" id="1099at2759"/>
<dbReference type="AlphaFoldDB" id="Q6BQ79"/>
<dbReference type="CDD" id="cd09318">
    <property type="entry name" value="TDT_SSU1"/>
    <property type="match status" value="1"/>
</dbReference>
<dbReference type="Gene3D" id="1.50.10.150">
    <property type="entry name" value="Voltage-dependent anion channel"/>
    <property type="match status" value="1"/>
</dbReference>
<evidence type="ECO:0000313" key="8">
    <source>
        <dbReference type="EMBL" id="CAG87872.2"/>
    </source>
</evidence>
<evidence type="ECO:0000256" key="5">
    <source>
        <dbReference type="ARBA" id="ARBA00022692"/>
    </source>
</evidence>
<dbReference type="InterPro" id="IPR004695">
    <property type="entry name" value="SLAC1/Mae1/Ssu1/TehA"/>
</dbReference>
<reference evidence="8 9" key="1">
    <citation type="journal article" date="2004" name="Nature">
        <title>Genome evolution in yeasts.</title>
        <authorList>
            <consortium name="Genolevures"/>
            <person name="Dujon B."/>
            <person name="Sherman D."/>
            <person name="Fischer G."/>
            <person name="Durrens P."/>
            <person name="Casaregola S."/>
            <person name="Lafontaine I."/>
            <person name="de Montigny J."/>
            <person name="Marck C."/>
            <person name="Neuveglise C."/>
            <person name="Talla E."/>
            <person name="Goffard N."/>
            <person name="Frangeul L."/>
            <person name="Aigle M."/>
            <person name="Anthouard V."/>
            <person name="Babour A."/>
            <person name="Barbe V."/>
            <person name="Barnay S."/>
            <person name="Blanchin S."/>
            <person name="Beckerich J.M."/>
            <person name="Beyne E."/>
            <person name="Bleykasten C."/>
            <person name="Boisrame A."/>
            <person name="Boyer J."/>
            <person name="Cattolico L."/>
            <person name="Confanioleri F."/>
            <person name="de Daruvar A."/>
            <person name="Despons L."/>
            <person name="Fabre E."/>
            <person name="Fairhead C."/>
            <person name="Ferry-Dumazet H."/>
            <person name="Groppi A."/>
            <person name="Hantraye F."/>
            <person name="Hennequin C."/>
            <person name="Jauniaux N."/>
            <person name="Joyet P."/>
            <person name="Kachouri R."/>
            <person name="Kerrest A."/>
            <person name="Koszul R."/>
            <person name="Lemaire M."/>
            <person name="Lesur I."/>
            <person name="Ma L."/>
            <person name="Muller H."/>
            <person name="Nicaud J.M."/>
            <person name="Nikolski M."/>
            <person name="Oztas S."/>
            <person name="Ozier-Kalogeropoulos O."/>
            <person name="Pellenz S."/>
            <person name="Potier S."/>
            <person name="Richard G.F."/>
            <person name="Straub M.L."/>
            <person name="Suleau A."/>
            <person name="Swennene D."/>
            <person name="Tekaia F."/>
            <person name="Wesolowski-Louvel M."/>
            <person name="Westhof E."/>
            <person name="Wirth B."/>
            <person name="Zeniou-Meyer M."/>
            <person name="Zivanovic I."/>
            <person name="Bolotin-Fukuhara M."/>
            <person name="Thierry A."/>
            <person name="Bouchier C."/>
            <person name="Caudron B."/>
            <person name="Scarpelli C."/>
            <person name="Gaillardin C."/>
            <person name="Weissenbach J."/>
            <person name="Wincker P."/>
            <person name="Souciet J.L."/>
        </authorList>
    </citation>
    <scope>NUCLEOTIDE SEQUENCE [LARGE SCALE GENOMIC DNA]</scope>
    <source>
        <strain evidence="9">ATCC 36239 / CBS 767 / BCRC 21394 / JCM 1990 / NBRC 0083 / IGC 2968</strain>
    </source>
</reference>
<accession>Q6BQ79</accession>
<dbReference type="PANTHER" id="PTHR31686:SF1">
    <property type="entry name" value="SULFITE EFFLUX PUMP SSU1"/>
    <property type="match status" value="1"/>
</dbReference>
<protein>
    <submittedName>
        <fullName evidence="8">DEHA2E07590p</fullName>
    </submittedName>
</protein>
<keyword evidence="6" id="KW-1133">Transmembrane helix</keyword>
<comment type="similarity">
    <text evidence="2">Belongs to the tellurite-resistance/dicarboxylate transporter (TDT) family.</text>
</comment>
<dbReference type="GO" id="GO:0005886">
    <property type="term" value="C:plasma membrane"/>
    <property type="evidence" value="ECO:0007669"/>
    <property type="project" value="UniProtKB-SubCell"/>
</dbReference>
<keyword evidence="7" id="KW-0472">Membrane</keyword>
<dbReference type="PANTHER" id="PTHR31686">
    <property type="match status" value="1"/>
</dbReference>
<dbReference type="HOGENOM" id="CLU_030057_6_2_1"/>
<evidence type="ECO:0000256" key="4">
    <source>
        <dbReference type="ARBA" id="ARBA00022475"/>
    </source>
</evidence>
<evidence type="ECO:0000256" key="3">
    <source>
        <dbReference type="ARBA" id="ARBA00022448"/>
    </source>
</evidence>